<dbReference type="GO" id="GO:0070530">
    <property type="term" value="F:K63-linked polyubiquitin modification-dependent protein binding"/>
    <property type="evidence" value="ECO:0007669"/>
    <property type="project" value="TreeGrafter"/>
</dbReference>
<dbReference type="InParanoid" id="H2ZF39"/>
<feature type="region of interest" description="Disordered" evidence="3">
    <location>
        <begin position="1"/>
        <end position="30"/>
    </location>
</feature>
<evidence type="ECO:0008006" key="8">
    <source>
        <dbReference type="Google" id="ProtNLM"/>
    </source>
</evidence>
<dbReference type="Gene3D" id="1.10.287.1490">
    <property type="match status" value="1"/>
</dbReference>
<dbReference type="Pfam" id="PF11577">
    <property type="entry name" value="NEMO"/>
    <property type="match status" value="1"/>
</dbReference>
<dbReference type="InterPro" id="IPR032419">
    <property type="entry name" value="CC2-LZ_dom"/>
</dbReference>
<dbReference type="PANTHER" id="PTHR31553:SF1">
    <property type="entry name" value="NF-KAPPA-B ESSENTIAL MODULATOR"/>
    <property type="match status" value="1"/>
</dbReference>
<feature type="region of interest" description="Disordered" evidence="3">
    <location>
        <begin position="125"/>
        <end position="156"/>
    </location>
</feature>
<proteinExistence type="predicted"/>
<feature type="coiled-coil region" evidence="2">
    <location>
        <begin position="162"/>
        <end position="196"/>
    </location>
</feature>
<sequence>MESCRQSTMSSEQYEQTMSQEPSMVDGFPGGTPTSTLLHTMLNQLLSKLITGNNDLKQTIRVNNQQLHDKCNALVQWKANVDRSVVQLTQNCHNTVGKLRSMKEANSLLLAQNTRLELQLNRATSLPQTNLPRTPAENGEVNESPHRDEIQTGEQSNYLGIVTNLEHQLKEIMKERDSLKQDCVKLQQNNQTLQSTIQGDQTKLEKLHQIESDQQMLIARLRMQDGELNQYKRRHLESEKSIKELKHQTWQLIEEVQMYQKQDHELNNKLEAAEKEKAGLGTALTRVNDQLQQEKKERQMQLESKDKTISDLRKVLEEKCQAVDDMFVEYNKLRQKNEKISADHALCMDHRAEYDKVYAQLLCAEESLEKKDREMKELADQVRKESSKTAKLQENVDFFKAQSDVFRQDFLIEREDRSKLHTVNERLQASIYEKEHIIEQLKNQIEQYRFGAIRR</sequence>
<reference evidence="6" key="2">
    <citation type="submission" date="2025-08" db="UniProtKB">
        <authorList>
            <consortium name="Ensembl"/>
        </authorList>
    </citation>
    <scope>IDENTIFICATION</scope>
</reference>
<feature type="coiled-coil region" evidence="2">
    <location>
        <begin position="228"/>
        <end position="308"/>
    </location>
</feature>
<dbReference type="FunCoup" id="H2ZF39">
    <property type="interactions" value="2"/>
</dbReference>
<organism evidence="6 7">
    <name type="scientific">Ciona savignyi</name>
    <name type="common">Pacific transparent sea squirt</name>
    <dbReference type="NCBI Taxonomy" id="51511"/>
    <lineage>
        <taxon>Eukaryota</taxon>
        <taxon>Metazoa</taxon>
        <taxon>Chordata</taxon>
        <taxon>Tunicata</taxon>
        <taxon>Ascidiacea</taxon>
        <taxon>Phlebobranchia</taxon>
        <taxon>Cionidae</taxon>
        <taxon>Ciona</taxon>
    </lineage>
</organism>
<evidence type="ECO:0000256" key="2">
    <source>
        <dbReference type="SAM" id="Coils"/>
    </source>
</evidence>
<accession>H2ZF39</accession>
<dbReference type="Gene3D" id="1.20.5.390">
    <property type="entry name" value="L1 transposable element, trimerization domain"/>
    <property type="match status" value="1"/>
</dbReference>
<dbReference type="Pfam" id="PF16516">
    <property type="entry name" value="CC2-LZ"/>
    <property type="match status" value="1"/>
</dbReference>
<dbReference type="GO" id="GO:0005634">
    <property type="term" value="C:nucleus"/>
    <property type="evidence" value="ECO:0007669"/>
    <property type="project" value="TreeGrafter"/>
</dbReference>
<evidence type="ECO:0000256" key="1">
    <source>
        <dbReference type="ARBA" id="ARBA00023054"/>
    </source>
</evidence>
<dbReference type="Ensembl" id="ENSCSAVT00000016386.1">
    <property type="protein sequence ID" value="ENSCSAVP00000016205.1"/>
    <property type="gene ID" value="ENSCSAVG00000009528.1"/>
</dbReference>
<reference evidence="6" key="3">
    <citation type="submission" date="2025-09" db="UniProtKB">
        <authorList>
            <consortium name="Ensembl"/>
        </authorList>
    </citation>
    <scope>IDENTIFICATION</scope>
</reference>
<evidence type="ECO:0000313" key="6">
    <source>
        <dbReference type="Ensembl" id="ENSCSAVP00000016205.1"/>
    </source>
</evidence>
<dbReference type="GO" id="GO:0043122">
    <property type="term" value="P:regulation of canonical NF-kappaB signal transduction"/>
    <property type="evidence" value="ECO:0007669"/>
    <property type="project" value="TreeGrafter"/>
</dbReference>
<dbReference type="Proteomes" id="UP000007875">
    <property type="component" value="Unassembled WGS sequence"/>
</dbReference>
<dbReference type="PANTHER" id="PTHR31553">
    <property type="entry name" value="NF-KAPPA-B ESSENTIAL MODULATOR"/>
    <property type="match status" value="1"/>
</dbReference>
<evidence type="ECO:0000313" key="7">
    <source>
        <dbReference type="Proteomes" id="UP000007875"/>
    </source>
</evidence>
<dbReference type="OMA" id="TCWMSRP"/>
<evidence type="ECO:0000256" key="3">
    <source>
        <dbReference type="SAM" id="MobiDB-lite"/>
    </source>
</evidence>
<dbReference type="GeneTree" id="ENSGT00730000113835"/>
<dbReference type="HOGENOM" id="CLU_615305_0_0_1"/>
<dbReference type="AlphaFoldDB" id="H2ZF39"/>
<keyword evidence="1 2" id="KW-0175">Coiled coil</keyword>
<reference evidence="7" key="1">
    <citation type="submission" date="2003-08" db="EMBL/GenBank/DDBJ databases">
        <authorList>
            <person name="Birren B."/>
            <person name="Nusbaum C."/>
            <person name="Abebe A."/>
            <person name="Abouelleil A."/>
            <person name="Adekoya E."/>
            <person name="Ait-zahra M."/>
            <person name="Allen N."/>
            <person name="Allen T."/>
            <person name="An P."/>
            <person name="Anderson M."/>
            <person name="Anderson S."/>
            <person name="Arachchi H."/>
            <person name="Armbruster J."/>
            <person name="Bachantsang P."/>
            <person name="Baldwin J."/>
            <person name="Barry A."/>
            <person name="Bayul T."/>
            <person name="Blitshsteyn B."/>
            <person name="Bloom T."/>
            <person name="Blye J."/>
            <person name="Boguslavskiy L."/>
            <person name="Borowsky M."/>
            <person name="Boukhgalter B."/>
            <person name="Brunache A."/>
            <person name="Butler J."/>
            <person name="Calixte N."/>
            <person name="Calvo S."/>
            <person name="Camarata J."/>
            <person name="Campo K."/>
            <person name="Chang J."/>
            <person name="Cheshatsang Y."/>
            <person name="Citroen M."/>
            <person name="Collymore A."/>
            <person name="Considine T."/>
            <person name="Cook A."/>
            <person name="Cooke P."/>
            <person name="Corum B."/>
            <person name="Cuomo C."/>
            <person name="David R."/>
            <person name="Dawoe T."/>
            <person name="Degray S."/>
            <person name="Dodge S."/>
            <person name="Dooley K."/>
            <person name="Dorje P."/>
            <person name="Dorjee K."/>
            <person name="Dorris L."/>
            <person name="Duffey N."/>
            <person name="Dupes A."/>
            <person name="Elkins T."/>
            <person name="Engels R."/>
            <person name="Erickson J."/>
            <person name="Farina A."/>
            <person name="Faro S."/>
            <person name="Ferreira P."/>
            <person name="Fischer H."/>
            <person name="Fitzgerald M."/>
            <person name="Foley K."/>
            <person name="Gage D."/>
            <person name="Galagan J."/>
            <person name="Gearin G."/>
            <person name="Gnerre S."/>
            <person name="Gnirke A."/>
            <person name="Goyette A."/>
            <person name="Graham J."/>
            <person name="Grandbois E."/>
            <person name="Gyaltsen K."/>
            <person name="Hafez N."/>
            <person name="Hagopian D."/>
            <person name="Hagos B."/>
            <person name="Hall J."/>
            <person name="Hatcher B."/>
            <person name="Heller A."/>
            <person name="Higgins H."/>
            <person name="Honan T."/>
            <person name="Horn A."/>
            <person name="Houde N."/>
            <person name="Hughes L."/>
            <person name="Hulme W."/>
            <person name="Husby E."/>
            <person name="Iliev I."/>
            <person name="Jaffe D."/>
            <person name="Jones C."/>
            <person name="Kamal M."/>
            <person name="Kamat A."/>
            <person name="Kamvysselis M."/>
            <person name="Karlsson E."/>
            <person name="Kells C."/>
            <person name="Kieu A."/>
            <person name="Kisner P."/>
            <person name="Kodira C."/>
            <person name="Kulbokas E."/>
            <person name="Labutti K."/>
            <person name="Lama D."/>
            <person name="Landers T."/>
            <person name="Leger J."/>
            <person name="Levine S."/>
            <person name="Lewis D."/>
            <person name="Lewis T."/>
            <person name="Lindblad-toh K."/>
            <person name="Liu X."/>
            <person name="Lokyitsang T."/>
            <person name="Lokyitsang Y."/>
            <person name="Lucien O."/>
            <person name="Lui A."/>
            <person name="Ma L.J."/>
            <person name="Mabbitt R."/>
            <person name="Macdonald J."/>
            <person name="Maclean C."/>
            <person name="Major J."/>
            <person name="Manning J."/>
            <person name="Marabella R."/>
            <person name="Maru K."/>
            <person name="Matthews C."/>
            <person name="Mauceli E."/>
            <person name="Mccarthy M."/>
            <person name="Mcdonough S."/>
            <person name="Mcghee T."/>
            <person name="Meldrim J."/>
            <person name="Meneus L."/>
            <person name="Mesirov J."/>
            <person name="Mihalev A."/>
            <person name="Mihova T."/>
            <person name="Mikkelsen T."/>
            <person name="Mlenga V."/>
            <person name="Moru K."/>
            <person name="Mozes J."/>
            <person name="Mulrain L."/>
            <person name="Munson G."/>
            <person name="Naylor J."/>
            <person name="Newes C."/>
            <person name="Nguyen C."/>
            <person name="Nguyen N."/>
            <person name="Nguyen T."/>
            <person name="Nicol R."/>
            <person name="Nielsen C."/>
            <person name="Nizzari M."/>
            <person name="Norbu C."/>
            <person name="Norbu N."/>
            <person name="O'donnell P."/>
            <person name="Okoawo O."/>
            <person name="O'leary S."/>
            <person name="Omotosho B."/>
            <person name="O'neill K."/>
            <person name="Osman S."/>
            <person name="Parker S."/>
            <person name="Perrin D."/>
            <person name="Phunkhang P."/>
            <person name="Piqani B."/>
            <person name="Purcell S."/>
            <person name="Rachupka T."/>
            <person name="Ramasamy U."/>
            <person name="Rameau R."/>
            <person name="Ray V."/>
            <person name="Raymond C."/>
            <person name="Retta R."/>
            <person name="Richardson S."/>
            <person name="Rise C."/>
            <person name="Rodriguez J."/>
            <person name="Rogers J."/>
            <person name="Rogov P."/>
            <person name="Rutman M."/>
            <person name="Schupbach R."/>
            <person name="Seaman C."/>
            <person name="Settipalli S."/>
            <person name="Sharpe T."/>
            <person name="Sheridan J."/>
            <person name="Sherpa N."/>
            <person name="Shi J."/>
            <person name="Smirnov S."/>
            <person name="Smith C."/>
            <person name="Sougnez C."/>
            <person name="Spencer B."/>
            <person name="Stalker J."/>
            <person name="Stange-thomann N."/>
            <person name="Stavropoulos S."/>
            <person name="Stetson K."/>
            <person name="Stone C."/>
            <person name="Stone S."/>
            <person name="Stubbs M."/>
            <person name="Talamas J."/>
            <person name="Tchuinga P."/>
            <person name="Tenzing P."/>
            <person name="Tesfaye S."/>
            <person name="Theodore J."/>
            <person name="Thoulutsang Y."/>
            <person name="Topham K."/>
            <person name="Towey S."/>
            <person name="Tsamla T."/>
            <person name="Tsomo N."/>
            <person name="Vallee D."/>
            <person name="Vassiliev H."/>
            <person name="Venkataraman V."/>
            <person name="Vinson J."/>
            <person name="Vo A."/>
            <person name="Wade C."/>
            <person name="Wang S."/>
            <person name="Wangchuk T."/>
            <person name="Wangdi T."/>
            <person name="Whittaker C."/>
            <person name="Wilkinson J."/>
            <person name="Wu Y."/>
            <person name="Wyman D."/>
            <person name="Yadav S."/>
            <person name="Yang S."/>
            <person name="Yang X."/>
            <person name="Yeager S."/>
            <person name="Yee E."/>
            <person name="Young G."/>
            <person name="Zainoun J."/>
            <person name="Zembeck L."/>
            <person name="Zimmer A."/>
            <person name="Zody M."/>
            <person name="Lander E."/>
        </authorList>
    </citation>
    <scope>NUCLEOTIDE SEQUENCE [LARGE SCALE GENOMIC DNA]</scope>
</reference>
<name>H2ZF39_CIOSA</name>
<dbReference type="InterPro" id="IPR021063">
    <property type="entry name" value="NEMO_N"/>
</dbReference>
<feature type="domain" description="NF-kappa-B essential modulator NEMO CC2-LZ" evidence="5">
    <location>
        <begin position="339"/>
        <end position="442"/>
    </location>
</feature>
<feature type="coiled-coil region" evidence="2">
    <location>
        <begin position="361"/>
        <end position="395"/>
    </location>
</feature>
<dbReference type="GO" id="GO:0005737">
    <property type="term" value="C:cytoplasm"/>
    <property type="evidence" value="ECO:0007669"/>
    <property type="project" value="TreeGrafter"/>
</dbReference>
<keyword evidence="7" id="KW-1185">Reference proteome</keyword>
<dbReference type="Gene3D" id="1.20.5.990">
    <property type="entry name" value="Nemo cc2-lz domain - 1d5 darpin complex"/>
    <property type="match status" value="1"/>
</dbReference>
<protein>
    <recommendedName>
        <fullName evidence="8">NF-kappa-B essential modulator NEMO CC2-LZ domain-containing protein</fullName>
    </recommendedName>
</protein>
<evidence type="ECO:0000259" key="4">
    <source>
        <dbReference type="Pfam" id="PF11577"/>
    </source>
</evidence>
<feature type="domain" description="NF-kappa-B essential modulator NEMO N-terminal" evidence="4">
    <location>
        <begin position="42"/>
        <end position="79"/>
    </location>
</feature>
<feature type="compositionally biased region" description="Polar residues" evidence="3">
    <location>
        <begin position="1"/>
        <end position="22"/>
    </location>
</feature>
<dbReference type="InterPro" id="IPR051301">
    <property type="entry name" value="Optineurin/NFkB_EssMod"/>
</dbReference>
<evidence type="ECO:0000259" key="5">
    <source>
        <dbReference type="Pfam" id="PF16516"/>
    </source>
</evidence>